<dbReference type="InterPro" id="IPR002139">
    <property type="entry name" value="Ribo/fructo_kinase"/>
</dbReference>
<dbReference type="PRINTS" id="PR00990">
    <property type="entry name" value="RIBOKINASE"/>
</dbReference>
<keyword evidence="1" id="KW-0808">Transferase</keyword>
<dbReference type="eggNOG" id="KOG2855">
    <property type="taxonomic scope" value="Eukaryota"/>
</dbReference>
<dbReference type="InterPro" id="IPR011611">
    <property type="entry name" value="PfkB_dom"/>
</dbReference>
<protein>
    <submittedName>
        <fullName evidence="11">Ribokinase</fullName>
    </submittedName>
</protein>
<keyword evidence="7" id="KW-0630">Potassium</keyword>
<evidence type="ECO:0000256" key="8">
    <source>
        <dbReference type="ARBA" id="ARBA00023277"/>
    </source>
</evidence>
<evidence type="ECO:0000259" key="9">
    <source>
        <dbReference type="Pfam" id="PF00294"/>
    </source>
</evidence>
<evidence type="ECO:0000313" key="11">
    <source>
        <dbReference type="WBParaSite" id="Csp11.Scaffold60.g389.t1"/>
    </source>
</evidence>
<dbReference type="SUPFAM" id="SSF53613">
    <property type="entry name" value="Ribokinase-like"/>
    <property type="match status" value="1"/>
</dbReference>
<keyword evidence="10" id="KW-1185">Reference proteome</keyword>
<dbReference type="GO" id="GO:0046872">
    <property type="term" value="F:metal ion binding"/>
    <property type="evidence" value="ECO:0007669"/>
    <property type="project" value="UniProtKB-KW"/>
</dbReference>
<evidence type="ECO:0000256" key="6">
    <source>
        <dbReference type="ARBA" id="ARBA00022842"/>
    </source>
</evidence>
<name>A0A1I7TFB9_9PELO</name>
<evidence type="ECO:0000313" key="10">
    <source>
        <dbReference type="Proteomes" id="UP000095282"/>
    </source>
</evidence>
<dbReference type="PANTHER" id="PTHR10584">
    <property type="entry name" value="SUGAR KINASE"/>
    <property type="match status" value="1"/>
</dbReference>
<evidence type="ECO:0000256" key="5">
    <source>
        <dbReference type="ARBA" id="ARBA00022840"/>
    </source>
</evidence>
<evidence type="ECO:0000256" key="1">
    <source>
        <dbReference type="ARBA" id="ARBA00022679"/>
    </source>
</evidence>
<dbReference type="STRING" id="1561998.A0A1I7TFB9"/>
<dbReference type="InterPro" id="IPR011877">
    <property type="entry name" value="Ribokinase"/>
</dbReference>
<keyword evidence="2" id="KW-0479">Metal-binding</keyword>
<dbReference type="Proteomes" id="UP000095282">
    <property type="component" value="Unplaced"/>
</dbReference>
<proteinExistence type="predicted"/>
<keyword evidence="8" id="KW-0119">Carbohydrate metabolism</keyword>
<dbReference type="PANTHER" id="PTHR10584:SF166">
    <property type="entry name" value="RIBOKINASE"/>
    <property type="match status" value="1"/>
</dbReference>
<dbReference type="InterPro" id="IPR029056">
    <property type="entry name" value="Ribokinase-like"/>
</dbReference>
<dbReference type="GO" id="GO:0005829">
    <property type="term" value="C:cytosol"/>
    <property type="evidence" value="ECO:0007669"/>
    <property type="project" value="TreeGrafter"/>
</dbReference>
<dbReference type="GO" id="GO:0005524">
    <property type="term" value="F:ATP binding"/>
    <property type="evidence" value="ECO:0007669"/>
    <property type="project" value="UniProtKB-KW"/>
</dbReference>
<reference evidence="11" key="1">
    <citation type="submission" date="2016-11" db="UniProtKB">
        <authorList>
            <consortium name="WormBaseParasite"/>
        </authorList>
    </citation>
    <scope>IDENTIFICATION</scope>
</reference>
<keyword evidence="5" id="KW-0067">ATP-binding</keyword>
<dbReference type="AlphaFoldDB" id="A0A1I7TFB9"/>
<dbReference type="CDD" id="cd01174">
    <property type="entry name" value="ribokinase"/>
    <property type="match status" value="1"/>
</dbReference>
<organism evidence="10 11">
    <name type="scientific">Caenorhabditis tropicalis</name>
    <dbReference type="NCBI Taxonomy" id="1561998"/>
    <lineage>
        <taxon>Eukaryota</taxon>
        <taxon>Metazoa</taxon>
        <taxon>Ecdysozoa</taxon>
        <taxon>Nematoda</taxon>
        <taxon>Chromadorea</taxon>
        <taxon>Rhabditida</taxon>
        <taxon>Rhabditina</taxon>
        <taxon>Rhabditomorpha</taxon>
        <taxon>Rhabditoidea</taxon>
        <taxon>Rhabditidae</taxon>
        <taxon>Peloderinae</taxon>
        <taxon>Caenorhabditis</taxon>
    </lineage>
</organism>
<accession>A0A1I7TFB9</accession>
<evidence type="ECO:0000256" key="7">
    <source>
        <dbReference type="ARBA" id="ARBA00022958"/>
    </source>
</evidence>
<evidence type="ECO:0000256" key="2">
    <source>
        <dbReference type="ARBA" id="ARBA00022723"/>
    </source>
</evidence>
<evidence type="ECO:0000256" key="4">
    <source>
        <dbReference type="ARBA" id="ARBA00022777"/>
    </source>
</evidence>
<dbReference type="WBParaSite" id="Csp11.Scaffold60.g389.t1">
    <property type="protein sequence ID" value="Csp11.Scaffold60.g389.t1"/>
    <property type="gene ID" value="Csp11.Scaffold60.g389"/>
</dbReference>
<dbReference type="GO" id="GO:0006014">
    <property type="term" value="P:D-ribose metabolic process"/>
    <property type="evidence" value="ECO:0007669"/>
    <property type="project" value="InterPro"/>
</dbReference>
<keyword evidence="3" id="KW-0547">Nucleotide-binding</keyword>
<keyword evidence="4" id="KW-0418">Kinase</keyword>
<dbReference type="Pfam" id="PF00294">
    <property type="entry name" value="PfkB"/>
    <property type="match status" value="1"/>
</dbReference>
<dbReference type="GO" id="GO:0004747">
    <property type="term" value="F:ribokinase activity"/>
    <property type="evidence" value="ECO:0007669"/>
    <property type="project" value="InterPro"/>
</dbReference>
<dbReference type="Gene3D" id="3.40.1190.20">
    <property type="match status" value="1"/>
</dbReference>
<keyword evidence="6" id="KW-0460">Magnesium</keyword>
<evidence type="ECO:0000256" key="3">
    <source>
        <dbReference type="ARBA" id="ARBA00022741"/>
    </source>
</evidence>
<sequence length="261" mass="27912">MSSEKENRIVVFGSIVQDLVSYTDRFPSPGESVRGNDFKSGSGGKGANQAVAAARLGAKVSMIGMVGDDVFGELNIKGLKENGVDTSGIGKTNKTHTATATITVNKEAENSIVVTLGANLEMSAETADSFESLIANSKMVMCQGEIDEKANRRAFEIARKHGVTTFFNPAPGDPNMDKSILELVDIVCTNENEAEFITGIKIKTTINALDAGSKMASMGPEHAIITLGAKGIVIVNKKRMLRKRHEYSSNQSESSGHNRSR</sequence>
<feature type="domain" description="Carbohydrate kinase PfkB" evidence="9">
    <location>
        <begin position="8"/>
        <end position="238"/>
    </location>
</feature>